<dbReference type="AlphaFoldDB" id="A0A8T0H2S0"/>
<name>A0A8T0H2S0_CERPU</name>
<keyword evidence="2" id="KW-1185">Reference proteome</keyword>
<dbReference type="EMBL" id="CM026429">
    <property type="protein sequence ID" value="KAG0564398.1"/>
    <property type="molecule type" value="Genomic_DNA"/>
</dbReference>
<evidence type="ECO:0000313" key="1">
    <source>
        <dbReference type="EMBL" id="KAG0564398.1"/>
    </source>
</evidence>
<gene>
    <name evidence="1" type="ORF">KC19_8G107600</name>
</gene>
<sequence>MQFRSCCVDATWTINSRLEESPEAVISSRLTFGPQVRSLLRTYQCHVDCSDKKSTPSLCSVGFPSTTPSRSSKARGHMVHILWIRGQGLLASPFKIHKLNQPLYHASPTHPHRVHCFERIMDLLTRTHADFASILACIRGCSTSLS</sequence>
<comment type="caution">
    <text evidence="1">The sequence shown here is derived from an EMBL/GenBank/DDBJ whole genome shotgun (WGS) entry which is preliminary data.</text>
</comment>
<reference evidence="1" key="1">
    <citation type="submission" date="2020-06" db="EMBL/GenBank/DDBJ databases">
        <title>WGS assembly of Ceratodon purpureus strain R40.</title>
        <authorList>
            <person name="Carey S.B."/>
            <person name="Jenkins J."/>
            <person name="Shu S."/>
            <person name="Lovell J.T."/>
            <person name="Sreedasyam A."/>
            <person name="Maumus F."/>
            <person name="Tiley G.P."/>
            <person name="Fernandez-Pozo N."/>
            <person name="Barry K."/>
            <person name="Chen C."/>
            <person name="Wang M."/>
            <person name="Lipzen A."/>
            <person name="Daum C."/>
            <person name="Saski C.A."/>
            <person name="Payton A.C."/>
            <person name="Mcbreen J.C."/>
            <person name="Conrad R.E."/>
            <person name="Kollar L.M."/>
            <person name="Olsson S."/>
            <person name="Huttunen S."/>
            <person name="Landis J.B."/>
            <person name="Wickett N.J."/>
            <person name="Johnson M.G."/>
            <person name="Rensing S.A."/>
            <person name="Grimwood J."/>
            <person name="Schmutz J."/>
            <person name="Mcdaniel S.F."/>
        </authorList>
    </citation>
    <scope>NUCLEOTIDE SEQUENCE</scope>
    <source>
        <strain evidence="1">R40</strain>
    </source>
</reference>
<evidence type="ECO:0000313" key="2">
    <source>
        <dbReference type="Proteomes" id="UP000822688"/>
    </source>
</evidence>
<accession>A0A8T0H2S0</accession>
<proteinExistence type="predicted"/>
<feature type="non-terminal residue" evidence="1">
    <location>
        <position position="146"/>
    </location>
</feature>
<organism evidence="1 2">
    <name type="scientific">Ceratodon purpureus</name>
    <name type="common">Fire moss</name>
    <name type="synonym">Dicranum purpureum</name>
    <dbReference type="NCBI Taxonomy" id="3225"/>
    <lineage>
        <taxon>Eukaryota</taxon>
        <taxon>Viridiplantae</taxon>
        <taxon>Streptophyta</taxon>
        <taxon>Embryophyta</taxon>
        <taxon>Bryophyta</taxon>
        <taxon>Bryophytina</taxon>
        <taxon>Bryopsida</taxon>
        <taxon>Dicranidae</taxon>
        <taxon>Pseudoditrichales</taxon>
        <taxon>Ditrichaceae</taxon>
        <taxon>Ceratodon</taxon>
    </lineage>
</organism>
<dbReference type="Proteomes" id="UP000822688">
    <property type="component" value="Chromosome 8"/>
</dbReference>
<protein>
    <submittedName>
        <fullName evidence="1">Uncharacterized protein</fullName>
    </submittedName>
</protein>